<gene>
    <name evidence="2" type="ORF">A7U60_g3152</name>
</gene>
<evidence type="ECO:0000313" key="2">
    <source>
        <dbReference type="EMBL" id="OCB89675.1"/>
    </source>
</evidence>
<sequence length="629" mass="72197">MDSDPSTISDQTNETVRPINETTDNTDEPQIPCVASTPQSIALRYNEAERFPIFKKMRREHRLIDELTSAFESEEFTQLRNFGDSLAVVARYIAELELESKERSPFHHKIALITVSKIFGKHEARYERRTASIFNVLHRAVASSSNKELEVTLYVLSALFVLAGPLVFTRPKSLKLLHRIFNCIPNRRSSRLDKLRFLTVQCLLWSFSHIIVWGVTASTVWWNALAILGPHLNVDEAPELLSCLLNSKHHAETDGCEFHGAKLASMTVLTLIERRQDEQSRVFSLKLLHRLLTCGLDDWPDAPNKLASDNFLKVDTLINNAKSENFSEVANERHALRTLSLREINVAWDFLASAWYLVVRTEVNNAPRGKMKLTRKSIEMWRVLLRTYGNIEDAIEVICDAHVKLVLGSRNKHGKRGMDIPLFHAIQAATQLWLVTTDKLEISARSTVAEMILLKLLERRDIYGHFEGTRQASWFKLIEELLFCDPLRALAAISAIRGNSDEKPLVQQQVWCDVMHYIVVPEVGAAGVKSHFSISELVEFLRFPYKMEFKAMDDYAHLLWDTIFGKTFEIAQERRRSSIVIELMEEVAREFGVKVKEGITEKIRQEEDVFYDADRSRRPRPKLSGRGRQ</sequence>
<evidence type="ECO:0000256" key="1">
    <source>
        <dbReference type="SAM" id="MobiDB-lite"/>
    </source>
</evidence>
<dbReference type="AlphaFoldDB" id="A0A9Q5I1C5"/>
<evidence type="ECO:0000313" key="3">
    <source>
        <dbReference type="Proteomes" id="UP000757232"/>
    </source>
</evidence>
<keyword evidence="3" id="KW-1185">Reference proteome</keyword>
<feature type="region of interest" description="Disordered" evidence="1">
    <location>
        <begin position="1"/>
        <end position="30"/>
    </location>
</feature>
<name>A0A9Q5I1C5_SANBA</name>
<accession>A0A9Q5I1C5</accession>
<feature type="region of interest" description="Disordered" evidence="1">
    <location>
        <begin position="610"/>
        <end position="629"/>
    </location>
</feature>
<feature type="compositionally biased region" description="Basic residues" evidence="1">
    <location>
        <begin position="617"/>
        <end position="629"/>
    </location>
</feature>
<proteinExistence type="predicted"/>
<dbReference type="Proteomes" id="UP000757232">
    <property type="component" value="Unassembled WGS sequence"/>
</dbReference>
<protein>
    <submittedName>
        <fullName evidence="2">Uncharacterized protein</fullName>
    </submittedName>
</protein>
<organism evidence="2 3">
    <name type="scientific">Sanghuangporus baumii</name>
    <name type="common">Phellinus baumii</name>
    <dbReference type="NCBI Taxonomy" id="108892"/>
    <lineage>
        <taxon>Eukaryota</taxon>
        <taxon>Fungi</taxon>
        <taxon>Dikarya</taxon>
        <taxon>Basidiomycota</taxon>
        <taxon>Agaricomycotina</taxon>
        <taxon>Agaricomycetes</taxon>
        <taxon>Hymenochaetales</taxon>
        <taxon>Hymenochaetaceae</taxon>
        <taxon>Sanghuangporus</taxon>
    </lineage>
</organism>
<dbReference type="EMBL" id="LNZH02000151">
    <property type="protein sequence ID" value="OCB89675.1"/>
    <property type="molecule type" value="Genomic_DNA"/>
</dbReference>
<reference evidence="2" key="1">
    <citation type="submission" date="2016-06" db="EMBL/GenBank/DDBJ databases">
        <title>Draft Genome sequence of the fungus Inonotus baumii.</title>
        <authorList>
            <person name="Zhu H."/>
            <person name="Lin W."/>
        </authorList>
    </citation>
    <scope>NUCLEOTIDE SEQUENCE</scope>
    <source>
        <strain evidence="2">821</strain>
    </source>
</reference>
<feature type="compositionally biased region" description="Polar residues" evidence="1">
    <location>
        <begin position="1"/>
        <end position="23"/>
    </location>
</feature>
<comment type="caution">
    <text evidence="2">The sequence shown here is derived from an EMBL/GenBank/DDBJ whole genome shotgun (WGS) entry which is preliminary data.</text>
</comment>